<dbReference type="InterPro" id="IPR036869">
    <property type="entry name" value="J_dom_sf"/>
</dbReference>
<dbReference type="InterPro" id="IPR036410">
    <property type="entry name" value="HSP_DnaJ_Cys-rich_dom_sf"/>
</dbReference>
<comment type="caution">
    <text evidence="13">The sequence shown here is derived from an EMBL/GenBank/DDBJ whole genome shotgun (WGS) entry which is preliminary data.</text>
</comment>
<dbReference type="Proteomes" id="UP001177023">
    <property type="component" value="Unassembled WGS sequence"/>
</dbReference>
<dbReference type="InterPro" id="IPR001305">
    <property type="entry name" value="HSP_DnaJ_Cys-rich_dom"/>
</dbReference>
<evidence type="ECO:0000256" key="2">
    <source>
        <dbReference type="ARBA" id="ARBA00022723"/>
    </source>
</evidence>
<feature type="region of interest" description="Disordered" evidence="10">
    <location>
        <begin position="399"/>
        <end position="433"/>
    </location>
</feature>
<evidence type="ECO:0000256" key="6">
    <source>
        <dbReference type="ARBA" id="ARBA00023186"/>
    </source>
</evidence>
<dbReference type="SUPFAM" id="SSF49493">
    <property type="entry name" value="HSP40/DnaJ peptide-binding domain"/>
    <property type="match status" value="2"/>
</dbReference>
<evidence type="ECO:0000313" key="13">
    <source>
        <dbReference type="EMBL" id="CAJ0561495.1"/>
    </source>
</evidence>
<evidence type="ECO:0000256" key="4">
    <source>
        <dbReference type="ARBA" id="ARBA00022771"/>
    </source>
</evidence>
<dbReference type="GO" id="GO:0009408">
    <property type="term" value="P:response to heat"/>
    <property type="evidence" value="ECO:0007669"/>
    <property type="project" value="InterPro"/>
</dbReference>
<dbReference type="CDD" id="cd06257">
    <property type="entry name" value="DnaJ"/>
    <property type="match status" value="1"/>
</dbReference>
<dbReference type="AlphaFoldDB" id="A0AA36C692"/>
<dbReference type="PROSITE" id="PS50076">
    <property type="entry name" value="DNAJ_2"/>
    <property type="match status" value="1"/>
</dbReference>
<evidence type="ECO:0000256" key="10">
    <source>
        <dbReference type="SAM" id="MobiDB-lite"/>
    </source>
</evidence>
<feature type="zinc finger region" description="CR-type" evidence="9">
    <location>
        <begin position="148"/>
        <end position="232"/>
    </location>
</feature>
<keyword evidence="4 9" id="KW-0863">Zinc-finger</keyword>
<evidence type="ECO:0000256" key="8">
    <source>
        <dbReference type="ARBA" id="ARBA00023289"/>
    </source>
</evidence>
<evidence type="ECO:0000313" key="14">
    <source>
        <dbReference type="EMBL" id="CAJ0573636.1"/>
    </source>
</evidence>
<dbReference type="EMBL" id="CATQJA010002621">
    <property type="protein sequence ID" value="CAJ0573636.1"/>
    <property type="molecule type" value="Genomic_DNA"/>
</dbReference>
<feature type="domain" description="CR-type" evidence="12">
    <location>
        <begin position="148"/>
        <end position="232"/>
    </location>
</feature>
<dbReference type="SUPFAM" id="SSF46565">
    <property type="entry name" value="Chaperone J-domain"/>
    <property type="match status" value="1"/>
</dbReference>
<dbReference type="Pfam" id="PF00226">
    <property type="entry name" value="DnaJ"/>
    <property type="match status" value="1"/>
</dbReference>
<evidence type="ECO:0000256" key="7">
    <source>
        <dbReference type="ARBA" id="ARBA00023288"/>
    </source>
</evidence>
<dbReference type="SUPFAM" id="SSF57938">
    <property type="entry name" value="DnaJ/Hsp40 cysteine-rich domain"/>
    <property type="match status" value="1"/>
</dbReference>
<reference evidence="13" key="1">
    <citation type="submission" date="2023-06" db="EMBL/GenBank/DDBJ databases">
        <authorList>
            <person name="Delattre M."/>
        </authorList>
    </citation>
    <scope>NUCLEOTIDE SEQUENCE</scope>
    <source>
        <strain evidence="13">AF72</strain>
    </source>
</reference>
<dbReference type="GO" id="GO:0030544">
    <property type="term" value="F:Hsp70 protein binding"/>
    <property type="evidence" value="ECO:0007669"/>
    <property type="project" value="InterPro"/>
</dbReference>
<dbReference type="FunFam" id="1.10.287.110:FF:000016">
    <property type="entry name" value="DnaJ (Hsp40) homolog, subfamily A, member 2"/>
    <property type="match status" value="1"/>
</dbReference>
<dbReference type="PRINTS" id="PR00625">
    <property type="entry name" value="JDOMAIN"/>
</dbReference>
<proteinExistence type="inferred from homology"/>
<feature type="non-terminal residue" evidence="13">
    <location>
        <position position="1"/>
    </location>
</feature>
<dbReference type="Gene3D" id="1.10.287.110">
    <property type="entry name" value="DnaJ domain"/>
    <property type="match status" value="1"/>
</dbReference>
<dbReference type="FunFam" id="2.60.260.20:FF:000003">
    <property type="entry name" value="DnaJ subfamily A member 2"/>
    <property type="match status" value="1"/>
</dbReference>
<dbReference type="CDD" id="cd10747">
    <property type="entry name" value="DnaJ_C"/>
    <property type="match status" value="1"/>
</dbReference>
<keyword evidence="15" id="KW-1185">Reference proteome</keyword>
<dbReference type="GO" id="GO:0051082">
    <property type="term" value="F:unfolded protein binding"/>
    <property type="evidence" value="ECO:0007669"/>
    <property type="project" value="InterPro"/>
</dbReference>
<dbReference type="GO" id="GO:0008270">
    <property type="term" value="F:zinc ion binding"/>
    <property type="evidence" value="ECO:0007669"/>
    <property type="project" value="UniProtKB-KW"/>
</dbReference>
<dbReference type="PROSITE" id="PS00636">
    <property type="entry name" value="DNAJ_1"/>
    <property type="match status" value="1"/>
</dbReference>
<dbReference type="SMART" id="SM00271">
    <property type="entry name" value="DnaJ"/>
    <property type="match status" value="1"/>
</dbReference>
<dbReference type="InterPro" id="IPR044713">
    <property type="entry name" value="DNJA1/2-like"/>
</dbReference>
<dbReference type="Gene3D" id="2.60.260.20">
    <property type="entry name" value="Urease metallochaperone UreE, N-terminal domain"/>
    <property type="match status" value="2"/>
</dbReference>
<dbReference type="EMBL" id="CATQJA010000555">
    <property type="protein sequence ID" value="CAJ0561495.1"/>
    <property type="molecule type" value="Genomic_DNA"/>
</dbReference>
<name>A0AA36C692_9BILA</name>
<dbReference type="InterPro" id="IPR008971">
    <property type="entry name" value="HSP40/DnaJ_pept-bd"/>
</dbReference>
<dbReference type="Pfam" id="PF01556">
    <property type="entry name" value="DnaJ_C"/>
    <property type="match status" value="1"/>
</dbReference>
<keyword evidence="7" id="KW-0449">Lipoprotein</keyword>
<keyword evidence="5 9" id="KW-0862">Zinc</keyword>
<keyword evidence="8" id="KW-0636">Prenylation</keyword>
<keyword evidence="3" id="KW-0677">Repeat</keyword>
<dbReference type="InterPro" id="IPR018253">
    <property type="entry name" value="DnaJ_domain_CS"/>
</dbReference>
<feature type="domain" description="J" evidence="11">
    <location>
        <begin position="21"/>
        <end position="83"/>
    </location>
</feature>
<evidence type="ECO:0000256" key="3">
    <source>
        <dbReference type="ARBA" id="ARBA00022737"/>
    </source>
</evidence>
<dbReference type="GO" id="GO:0005524">
    <property type="term" value="F:ATP binding"/>
    <property type="evidence" value="ECO:0007669"/>
    <property type="project" value="InterPro"/>
</dbReference>
<dbReference type="InterPro" id="IPR002939">
    <property type="entry name" value="DnaJ_C"/>
</dbReference>
<evidence type="ECO:0000256" key="5">
    <source>
        <dbReference type="ARBA" id="ARBA00022833"/>
    </source>
</evidence>
<dbReference type="FunFam" id="2.10.230.10:FF:000001">
    <property type="entry name" value="DnaJ subfamily A member 2"/>
    <property type="match status" value="1"/>
</dbReference>
<evidence type="ECO:0000256" key="9">
    <source>
        <dbReference type="PROSITE-ProRule" id="PRU00546"/>
    </source>
</evidence>
<protein>
    <submittedName>
        <fullName evidence="13">Uncharacterized protein</fullName>
    </submittedName>
</protein>
<dbReference type="InterPro" id="IPR001623">
    <property type="entry name" value="DnaJ_domain"/>
</dbReference>
<dbReference type="Pfam" id="PF00684">
    <property type="entry name" value="DnaJ_CXXCXGXG"/>
    <property type="match status" value="1"/>
</dbReference>
<gene>
    <name evidence="14" type="ORF">MSPICULIGERA_LOCUS11989</name>
    <name evidence="13" type="ORF">MSPICULIGERA_LOCUS1853</name>
</gene>
<dbReference type="PROSITE" id="PS51188">
    <property type="entry name" value="ZF_CR"/>
    <property type="match status" value="1"/>
</dbReference>
<dbReference type="InterPro" id="IPR012724">
    <property type="entry name" value="DnaJ"/>
</dbReference>
<feature type="compositionally biased region" description="Basic and acidic residues" evidence="10">
    <location>
        <begin position="399"/>
        <end position="410"/>
    </location>
</feature>
<dbReference type="GO" id="GO:0006457">
    <property type="term" value="P:protein folding"/>
    <property type="evidence" value="ECO:0007669"/>
    <property type="project" value="InterPro"/>
</dbReference>
<organism evidence="13 15">
    <name type="scientific">Mesorhabditis spiculigera</name>
    <dbReference type="NCBI Taxonomy" id="96644"/>
    <lineage>
        <taxon>Eukaryota</taxon>
        <taxon>Metazoa</taxon>
        <taxon>Ecdysozoa</taxon>
        <taxon>Nematoda</taxon>
        <taxon>Chromadorea</taxon>
        <taxon>Rhabditida</taxon>
        <taxon>Rhabditina</taxon>
        <taxon>Rhabditomorpha</taxon>
        <taxon>Rhabditoidea</taxon>
        <taxon>Rhabditidae</taxon>
        <taxon>Mesorhabditinae</taxon>
        <taxon>Mesorhabditis</taxon>
    </lineage>
</organism>
<keyword evidence="1" id="KW-0488">Methylation</keyword>
<keyword evidence="6" id="KW-0143">Chaperone</keyword>
<keyword evidence="2 9" id="KW-0479">Metal-binding</keyword>
<dbReference type="CDD" id="cd10719">
    <property type="entry name" value="DnaJ_zf"/>
    <property type="match status" value="1"/>
</dbReference>
<dbReference type="PANTHER" id="PTHR43888">
    <property type="entry name" value="DNAJ-LIKE-2, ISOFORM A-RELATED"/>
    <property type="match status" value="1"/>
</dbReference>
<evidence type="ECO:0000259" key="12">
    <source>
        <dbReference type="PROSITE" id="PS51188"/>
    </source>
</evidence>
<evidence type="ECO:0000256" key="1">
    <source>
        <dbReference type="ARBA" id="ARBA00022481"/>
    </source>
</evidence>
<evidence type="ECO:0000259" key="11">
    <source>
        <dbReference type="PROSITE" id="PS50076"/>
    </source>
</evidence>
<sequence>MFFNMGGMGGSRGGGGPADTKLYDLLNVGPSASDDEIKKSYKKLAREYHPDKNPDHGDKFKEISFAYEVLSNPERRRMYDQVGLEGMKEGGGGGFGGSDLFSHLFGDDGGHPFSSFFGGMGGGGQRRRRQAKPTVHHLGVTLEDIYKGKTAKLKLSNSVLCTTCRGSGGRAGAQYTCSGCKGRGAKMRMRQIGPGMIQQMQVACDECGGEGSKVPASEKCGPCSGEKYQKIQKVLEVHVEKGMRHGEQIVFHGQGDQVDPDVEPGDVVIVLNVKDHANFRRNGDNLYMTKEITLNEALAGYSIPITHLDGRKIVLKSRAGEIIRPDDVRGVIGEGMPKRRHHEIKGTLFVKFEVKFPAPHFLDDEKKYQLLAQCFPAPKKQPPPTGDFEEVSLYEYDEKKYGGGRGRGEAYAEESDSDEGGHGGHPGVQCAQS</sequence>
<evidence type="ECO:0000313" key="15">
    <source>
        <dbReference type="Proteomes" id="UP001177023"/>
    </source>
</evidence>
<accession>A0AA36C692</accession>
<dbReference type="Gene3D" id="2.10.230.10">
    <property type="entry name" value="Heat shock protein DnaJ, cysteine-rich domain"/>
    <property type="match status" value="1"/>
</dbReference>
<dbReference type="HAMAP" id="MF_01152">
    <property type="entry name" value="DnaJ"/>
    <property type="match status" value="1"/>
</dbReference>